<evidence type="ECO:0000313" key="7">
    <source>
        <dbReference type="EMBL" id="AZH26726.1"/>
    </source>
</evidence>
<comment type="similarity">
    <text evidence="1">Belongs to the GcvT family.</text>
</comment>
<keyword evidence="8" id="KW-0808">Transferase</keyword>
<dbReference type="InterPro" id="IPR029043">
    <property type="entry name" value="GcvT/YgfZ_C"/>
</dbReference>
<dbReference type="Gene3D" id="3.30.9.10">
    <property type="entry name" value="D-Amino Acid Oxidase, subunit A, domain 2"/>
    <property type="match status" value="1"/>
</dbReference>
<dbReference type="AlphaFoldDB" id="A0A3M0CU80"/>
<dbReference type="Pfam" id="PF01266">
    <property type="entry name" value="DAO"/>
    <property type="match status" value="1"/>
</dbReference>
<feature type="domain" description="FAD dependent oxidoreductase" evidence="3">
    <location>
        <begin position="13"/>
        <end position="398"/>
    </location>
</feature>
<dbReference type="InterPro" id="IPR006222">
    <property type="entry name" value="GCVT_N"/>
</dbReference>
<keyword evidence="10" id="KW-1185">Reference proteome</keyword>
<evidence type="ECO:0000259" key="4">
    <source>
        <dbReference type="Pfam" id="PF01571"/>
    </source>
</evidence>
<protein>
    <submittedName>
        <fullName evidence="7">FAD-dependent oxidoreductase</fullName>
    </submittedName>
    <submittedName>
        <fullName evidence="8">Glycine cleavage system aminomethyltransferase T</fullName>
    </submittedName>
</protein>
<evidence type="ECO:0000313" key="10">
    <source>
        <dbReference type="Proteomes" id="UP000282007"/>
    </source>
</evidence>
<dbReference type="GO" id="GO:0008168">
    <property type="term" value="F:methyltransferase activity"/>
    <property type="evidence" value="ECO:0007669"/>
    <property type="project" value="UniProtKB-KW"/>
</dbReference>
<evidence type="ECO:0000259" key="6">
    <source>
        <dbReference type="Pfam" id="PF16350"/>
    </source>
</evidence>
<organism evidence="8 9">
    <name type="scientific">Haloplanus aerogenes</name>
    <dbReference type="NCBI Taxonomy" id="660522"/>
    <lineage>
        <taxon>Archaea</taxon>
        <taxon>Methanobacteriati</taxon>
        <taxon>Methanobacteriota</taxon>
        <taxon>Stenosarchaea group</taxon>
        <taxon>Halobacteria</taxon>
        <taxon>Halobacteriales</taxon>
        <taxon>Haloferacaceae</taxon>
        <taxon>Haloplanus</taxon>
    </lineage>
</organism>
<dbReference type="KEGG" id="haer:DU502_15680"/>
<dbReference type="InterPro" id="IPR028896">
    <property type="entry name" value="GcvT/YgfZ/DmdA"/>
</dbReference>
<dbReference type="InterPro" id="IPR036188">
    <property type="entry name" value="FAD/NAD-bd_sf"/>
</dbReference>
<accession>A0A3M0CU80</accession>
<dbReference type="InterPro" id="IPR013977">
    <property type="entry name" value="GcvT_C"/>
</dbReference>
<dbReference type="Gene3D" id="3.30.70.1400">
    <property type="entry name" value="Aminomethyltransferase beta-barrel domains"/>
    <property type="match status" value="1"/>
</dbReference>
<dbReference type="RefSeq" id="WP_121921685.1">
    <property type="nucleotide sequence ID" value="NZ_CP034145.1"/>
</dbReference>
<dbReference type="Gene3D" id="3.50.50.60">
    <property type="entry name" value="FAD/NAD(P)-binding domain"/>
    <property type="match status" value="1"/>
</dbReference>
<dbReference type="Pfam" id="PF16350">
    <property type="entry name" value="FAO_M"/>
    <property type="match status" value="1"/>
</dbReference>
<dbReference type="InterPro" id="IPR032503">
    <property type="entry name" value="FAO_M"/>
</dbReference>
<keyword evidence="8" id="KW-0489">Methyltransferase</keyword>
<feature type="domain" description="FAD dependent oxidoreductase central" evidence="6">
    <location>
        <begin position="411"/>
        <end position="461"/>
    </location>
</feature>
<dbReference type="Proteomes" id="UP000277326">
    <property type="component" value="Unassembled WGS sequence"/>
</dbReference>
<dbReference type="EMBL" id="REFS01000006">
    <property type="protein sequence ID" value="RMB12971.1"/>
    <property type="molecule type" value="Genomic_DNA"/>
</dbReference>
<dbReference type="GeneID" id="38472756"/>
<dbReference type="EMBL" id="CP034145">
    <property type="protein sequence ID" value="AZH26726.1"/>
    <property type="molecule type" value="Genomic_DNA"/>
</dbReference>
<evidence type="ECO:0000259" key="5">
    <source>
        <dbReference type="Pfam" id="PF08669"/>
    </source>
</evidence>
<dbReference type="SUPFAM" id="SSF103025">
    <property type="entry name" value="Folate-binding domain"/>
    <property type="match status" value="1"/>
</dbReference>
<evidence type="ECO:0000259" key="3">
    <source>
        <dbReference type="Pfam" id="PF01266"/>
    </source>
</evidence>
<gene>
    <name evidence="8" type="ORF">ATH50_3129</name>
    <name evidence="7" type="ORF">DU502_15680</name>
</gene>
<evidence type="ECO:0000313" key="8">
    <source>
        <dbReference type="EMBL" id="RMB12971.1"/>
    </source>
</evidence>
<dbReference type="SUPFAM" id="SSF54373">
    <property type="entry name" value="FAD-linked reductases, C-terminal domain"/>
    <property type="match status" value="1"/>
</dbReference>
<dbReference type="SUPFAM" id="SSF51905">
    <property type="entry name" value="FAD/NAD(P)-binding domain"/>
    <property type="match status" value="1"/>
</dbReference>
<dbReference type="Gene3D" id="3.30.1360.120">
    <property type="entry name" value="Probable tRNA modification gtpase trme, domain 1"/>
    <property type="match status" value="1"/>
</dbReference>
<dbReference type="InterPro" id="IPR027266">
    <property type="entry name" value="TrmE/GcvT-like"/>
</dbReference>
<dbReference type="Pfam" id="PF08669">
    <property type="entry name" value="GCV_T_C"/>
    <property type="match status" value="1"/>
</dbReference>
<dbReference type="GO" id="GO:0032259">
    <property type="term" value="P:methylation"/>
    <property type="evidence" value="ECO:0007669"/>
    <property type="project" value="UniProtKB-KW"/>
</dbReference>
<dbReference type="PANTHER" id="PTHR43757">
    <property type="entry name" value="AMINOMETHYLTRANSFERASE"/>
    <property type="match status" value="1"/>
</dbReference>
<dbReference type="OrthoDB" id="2001at2157"/>
<evidence type="ECO:0000256" key="1">
    <source>
        <dbReference type="ARBA" id="ARBA00008609"/>
    </source>
</evidence>
<feature type="domain" description="GCVT N-terminal" evidence="4">
    <location>
        <begin position="463"/>
        <end position="745"/>
    </location>
</feature>
<dbReference type="InterPro" id="IPR006076">
    <property type="entry name" value="FAD-dep_OxRdtase"/>
</dbReference>
<proteinExistence type="inferred from homology"/>
<dbReference type="Pfam" id="PF01571">
    <property type="entry name" value="GCV_T"/>
    <property type="match status" value="1"/>
</dbReference>
<feature type="domain" description="Aminomethyltransferase C-terminal" evidence="5">
    <location>
        <begin position="765"/>
        <end position="858"/>
    </location>
</feature>
<feature type="region of interest" description="Disordered" evidence="2">
    <location>
        <begin position="240"/>
        <end position="275"/>
    </location>
</feature>
<reference evidence="8 9" key="1">
    <citation type="journal article" date="2015" name="Stand. Genomic Sci.">
        <title>Genomic Encyclopedia of Bacterial and Archaeal Type Strains, Phase III: the genomes of soil and plant-associated and newly described type strains.</title>
        <authorList>
            <person name="Whitman W.B."/>
            <person name="Woyke T."/>
            <person name="Klenk H.P."/>
            <person name="Zhou Y."/>
            <person name="Lilburn T.G."/>
            <person name="Beck B.J."/>
            <person name="De Vos P."/>
            <person name="Vandamme P."/>
            <person name="Eisen J.A."/>
            <person name="Garrity G."/>
            <person name="Hugenholtz P."/>
            <person name="Kyrpides N.C."/>
        </authorList>
    </citation>
    <scope>NUCLEOTIDE SEQUENCE [LARGE SCALE GENOMIC DNA]</scope>
    <source>
        <strain evidence="8 9">CGMCC 1.10124</strain>
    </source>
</reference>
<evidence type="ECO:0000256" key="2">
    <source>
        <dbReference type="SAM" id="MobiDB-lite"/>
    </source>
</evidence>
<reference evidence="7 10" key="2">
    <citation type="submission" date="2018-07" db="EMBL/GenBank/DDBJ databases">
        <title>Genome sequences of Haloplanus aerogenes JCM 16430T.</title>
        <authorList>
            <person name="Kim Y.B."/>
            <person name="Roh S.W."/>
        </authorList>
    </citation>
    <scope>NUCLEOTIDE SEQUENCE [LARGE SCALE GENOMIC DNA]</scope>
    <source>
        <strain evidence="7 10">JCM 16430</strain>
    </source>
</reference>
<dbReference type="Gene3D" id="2.40.30.110">
    <property type="entry name" value="Aminomethyltransferase beta-barrel domains"/>
    <property type="match status" value="1"/>
</dbReference>
<reference evidence="8" key="3">
    <citation type="submission" date="2018-10" db="EMBL/GenBank/DDBJ databases">
        <authorList>
            <person name="Whitman W."/>
            <person name="Huntemann M."/>
            <person name="Clum A."/>
            <person name="Pillay M."/>
            <person name="Palaniappan K."/>
            <person name="Varghese N."/>
            <person name="Mikhailova N."/>
            <person name="Stamatis D."/>
            <person name="Reddy T."/>
            <person name="Daum C."/>
            <person name="Shapiro N."/>
            <person name="Ivanova N."/>
            <person name="Kyrpides N."/>
            <person name="Woyke T."/>
        </authorList>
    </citation>
    <scope>NUCLEOTIDE SEQUENCE</scope>
    <source>
        <strain evidence="8">CGMCC 1.10124</strain>
    </source>
</reference>
<sequence length="866" mass="94407">MSTDSTLPASAETVVVGAGAVGCSVAYHLSELGAEDIVVVDQGPLPVTGGSSTHAPGIMFQTSPSKLMTKTAHYTSRLLDDAGVYDEVGGIEVARSEERMDFLQRRVEHATAYGLPDAQLLSPEEVTDYLPLVNEDEILGGYYSPTDGRVDGVAALQWYIEESNADFYGHTSVTDFDTAGGTVTAVDTDRGRIECDRCVIATNNWGYQTGKLAGLDLPIAPVEHQYAVTEPLAELADADPNRRVDTGDMEVPGDSRIADAMGRAPTRPVGRDQDNSLYFRTHGESIGLGSYNHESLTVDPDAMGGNTEHRQASVRDFTDEHWERATHPDRDKAPKRAFEELLPVTEGKEFEATENGIFVFTPDGMPVLGETHAVDDLWTALAIWWTHSGGYGKILAEWMETGVPKLPSGPVETGGIHVNRFEPHAGSKDYFVDRGATRYRQVYSIVEPRWQPDDHRALRRSPFYQQQADLGAEFYQSGGWEAPQWYDSNADLVERYAGEIPDQEGWQGVNRSPIEGAEHLHTREHVSMFDMTSFSSIRVEGAGAADFLQRMCTNDVDIEPGRIRYSLLCNEGGNVLADVTVVRLGPEEFVVTTGGGNSPGIHGGWLERHAPETVSVVVEEGARSTIGLWGPKSRLLLQRVTDADVSAEGFPYFSAKRIYVGDVPVLALRVSYVGELGWELWAPTEYGSRLWDTLWEAGQDLDVRPMGGGALESMRLEKGYRLWGTDIDTDANPVAAGLDFAVDMDTDFVGREALAEVQASGPDSRLTPLTLDDSTDVIFGGRPVLDGEASETPRATGEAGDGDEALGYVVAGDYGYSVGESIAYAYLPSEYADAGTDVQILCEGETYDATVRDEPLFDPGREKILR</sequence>
<name>A0A3M0CU80_9EURY</name>
<evidence type="ECO:0000313" key="9">
    <source>
        <dbReference type="Proteomes" id="UP000277326"/>
    </source>
</evidence>
<dbReference type="PANTHER" id="PTHR43757:SF2">
    <property type="entry name" value="AMINOMETHYLTRANSFERASE, MITOCHONDRIAL"/>
    <property type="match status" value="1"/>
</dbReference>
<dbReference type="Proteomes" id="UP000282007">
    <property type="component" value="Chromosome"/>
</dbReference>
<dbReference type="SUPFAM" id="SSF101790">
    <property type="entry name" value="Aminomethyltransferase beta-barrel domain"/>
    <property type="match status" value="1"/>
</dbReference>